<dbReference type="GO" id="GO:0008408">
    <property type="term" value="F:3'-5' exonuclease activity"/>
    <property type="evidence" value="ECO:0007669"/>
    <property type="project" value="InterPro"/>
</dbReference>
<dbReference type="SUPFAM" id="SSF52540">
    <property type="entry name" value="P-loop containing nucleoside triphosphate hydrolases"/>
    <property type="match status" value="1"/>
</dbReference>
<evidence type="ECO:0000313" key="5">
    <source>
        <dbReference type="Proteomes" id="UP000012019"/>
    </source>
</evidence>
<dbReference type="STRING" id="1286106.MPL1_07772"/>
<dbReference type="GO" id="GO:0009360">
    <property type="term" value="C:DNA polymerase III complex"/>
    <property type="evidence" value="ECO:0007669"/>
    <property type="project" value="TreeGrafter"/>
</dbReference>
<dbReference type="Proteomes" id="UP000012019">
    <property type="component" value="Unassembled WGS sequence"/>
</dbReference>
<dbReference type="Gene3D" id="3.40.50.300">
    <property type="entry name" value="P-loop containing nucleotide triphosphate hydrolases"/>
    <property type="match status" value="1"/>
</dbReference>
<keyword evidence="5" id="KW-1185">Reference proteome</keyword>
<gene>
    <name evidence="4" type="ORF">MPL1_07772</name>
</gene>
<dbReference type="InterPro" id="IPR004622">
    <property type="entry name" value="DNA_pol_HolB"/>
</dbReference>
<dbReference type="EC" id="2.7.7.7" evidence="1"/>
<keyword evidence="2" id="KW-0808">Transferase</keyword>
<dbReference type="EMBL" id="APHR01000038">
    <property type="protein sequence ID" value="EMR12917.1"/>
    <property type="molecule type" value="Genomic_DNA"/>
</dbReference>
<dbReference type="NCBIfam" id="TIGR00678">
    <property type="entry name" value="holB"/>
    <property type="match status" value="1"/>
</dbReference>
<evidence type="ECO:0000256" key="3">
    <source>
        <dbReference type="ARBA" id="ARBA00049244"/>
    </source>
</evidence>
<accession>M7P0A7</accession>
<sequence length="328" mass="37040">MNQQQYYWHQTAWQQIHSMLDNQRMPHALIITGITGLAKADFAQQLASNMLCLQPNNHQACGQCHSCQLMKAASHPDHLYIGLEESSKVIKVDQIRQLKDKQSLTPNIGQWKTVIIHPAEAMNINASNSLLKLLEEPPANTLIILVSDSASLLPITIRSRCQTLQMTVADIEQTRQWLLAQDISIHDDDLARLHALTGGAPLQIKRMFEQGSLDSLSQAERDFEQLLKGQGNVIQLAQDWQNLDLSLLFQQLQLWVGEQIKSTMLGKQSHSSSLPEQQLWRVLDCINATIKLISSQNNFNKILLIEDFMVSIVQSTSSHKMPSQRAVR</sequence>
<keyword evidence="2" id="KW-0239">DNA-directed DNA polymerase</keyword>
<dbReference type="GO" id="GO:0006261">
    <property type="term" value="P:DNA-templated DNA replication"/>
    <property type="evidence" value="ECO:0007669"/>
    <property type="project" value="TreeGrafter"/>
</dbReference>
<dbReference type="InterPro" id="IPR027417">
    <property type="entry name" value="P-loop_NTPase"/>
</dbReference>
<dbReference type="RefSeq" id="WP_009726540.1">
    <property type="nucleotide sequence ID" value="NZ_APHR01000038.1"/>
</dbReference>
<dbReference type="GO" id="GO:0003887">
    <property type="term" value="F:DNA-directed DNA polymerase activity"/>
    <property type="evidence" value="ECO:0007669"/>
    <property type="project" value="UniProtKB-KW"/>
</dbReference>
<proteinExistence type="predicted"/>
<protein>
    <recommendedName>
        <fullName evidence="1">DNA-directed DNA polymerase</fullName>
        <ecNumber evidence="1">2.7.7.7</ecNumber>
    </recommendedName>
</protein>
<keyword evidence="2" id="KW-0548">Nucleotidyltransferase</keyword>
<dbReference type="AlphaFoldDB" id="M7P0A7"/>
<dbReference type="PANTHER" id="PTHR11669">
    <property type="entry name" value="REPLICATION FACTOR C / DNA POLYMERASE III GAMMA-TAU SUBUNIT"/>
    <property type="match status" value="1"/>
</dbReference>
<dbReference type="eggNOG" id="COG0470">
    <property type="taxonomic scope" value="Bacteria"/>
</dbReference>
<organism evidence="4 5">
    <name type="scientific">Methylophaga lonarensis MPL</name>
    <dbReference type="NCBI Taxonomy" id="1286106"/>
    <lineage>
        <taxon>Bacteria</taxon>
        <taxon>Pseudomonadati</taxon>
        <taxon>Pseudomonadota</taxon>
        <taxon>Gammaproteobacteria</taxon>
        <taxon>Thiotrichales</taxon>
        <taxon>Piscirickettsiaceae</taxon>
        <taxon>Methylophaga</taxon>
    </lineage>
</organism>
<comment type="caution">
    <text evidence="4">The sequence shown here is derived from an EMBL/GenBank/DDBJ whole genome shotgun (WGS) entry which is preliminary data.</text>
</comment>
<dbReference type="PANTHER" id="PTHR11669:SF8">
    <property type="entry name" value="DNA POLYMERASE III SUBUNIT DELTA"/>
    <property type="match status" value="1"/>
</dbReference>
<evidence type="ECO:0000256" key="1">
    <source>
        <dbReference type="ARBA" id="ARBA00012417"/>
    </source>
</evidence>
<dbReference type="OrthoDB" id="9811073at2"/>
<dbReference type="Pfam" id="PF13177">
    <property type="entry name" value="DNA_pol3_delta2"/>
    <property type="match status" value="1"/>
</dbReference>
<dbReference type="InterPro" id="IPR050238">
    <property type="entry name" value="DNA_Rep/Repair_Clamp_Loader"/>
</dbReference>
<reference evidence="4 5" key="1">
    <citation type="journal article" date="2013" name="Genome Announc.">
        <title>Draft Genome Sequence of Methylophaga lonarensis MPLT, a Haloalkaliphilic (Non-Methane-Utilizing) Methylotroph.</title>
        <authorList>
            <person name="Shetty S.A."/>
            <person name="Marathe N.P."/>
            <person name="Munot H."/>
            <person name="Antony C.P."/>
            <person name="Dhotre D.P."/>
            <person name="Murrell J.C."/>
            <person name="Shouche Y.S."/>
        </authorList>
    </citation>
    <scope>NUCLEOTIDE SEQUENCE [LARGE SCALE GENOMIC DNA]</scope>
    <source>
        <strain evidence="4 5">MPL</strain>
    </source>
</reference>
<evidence type="ECO:0000313" key="4">
    <source>
        <dbReference type="EMBL" id="EMR12917.1"/>
    </source>
</evidence>
<name>M7P0A7_9GAMM</name>
<comment type="catalytic activity">
    <reaction evidence="3">
        <text>DNA(n) + a 2'-deoxyribonucleoside 5'-triphosphate = DNA(n+1) + diphosphate</text>
        <dbReference type="Rhea" id="RHEA:22508"/>
        <dbReference type="Rhea" id="RHEA-COMP:17339"/>
        <dbReference type="Rhea" id="RHEA-COMP:17340"/>
        <dbReference type="ChEBI" id="CHEBI:33019"/>
        <dbReference type="ChEBI" id="CHEBI:61560"/>
        <dbReference type="ChEBI" id="CHEBI:173112"/>
        <dbReference type="EC" id="2.7.7.7"/>
    </reaction>
</comment>
<dbReference type="PATRIC" id="fig|1286106.3.peg.1559"/>
<evidence type="ECO:0000256" key="2">
    <source>
        <dbReference type="ARBA" id="ARBA00022932"/>
    </source>
</evidence>